<reference evidence="4 5" key="1">
    <citation type="submission" date="2019-01" db="EMBL/GenBank/DDBJ databases">
        <title>Genome Assembly of Collichthys lucidus.</title>
        <authorList>
            <person name="Cai M."/>
            <person name="Xiao S."/>
        </authorList>
    </citation>
    <scope>NUCLEOTIDE SEQUENCE [LARGE SCALE GENOMIC DNA]</scope>
    <source>
        <strain evidence="4">JT15FE1705JMU</strain>
        <tissue evidence="4">Muscle</tissue>
    </source>
</reference>
<feature type="compositionally biased region" description="Basic and acidic residues" evidence="3">
    <location>
        <begin position="687"/>
        <end position="705"/>
    </location>
</feature>
<dbReference type="GO" id="GO:0016020">
    <property type="term" value="C:membrane"/>
    <property type="evidence" value="ECO:0007669"/>
    <property type="project" value="TreeGrafter"/>
</dbReference>
<feature type="compositionally biased region" description="Basic and acidic residues" evidence="3">
    <location>
        <begin position="928"/>
        <end position="947"/>
    </location>
</feature>
<feature type="compositionally biased region" description="Acidic residues" evidence="3">
    <location>
        <begin position="894"/>
        <end position="916"/>
    </location>
</feature>
<keyword evidence="5" id="KW-1185">Reference proteome</keyword>
<organism evidence="4 5">
    <name type="scientific">Collichthys lucidus</name>
    <name type="common">Big head croaker</name>
    <name type="synonym">Sciaena lucida</name>
    <dbReference type="NCBI Taxonomy" id="240159"/>
    <lineage>
        <taxon>Eukaryota</taxon>
        <taxon>Metazoa</taxon>
        <taxon>Chordata</taxon>
        <taxon>Craniata</taxon>
        <taxon>Vertebrata</taxon>
        <taxon>Euteleostomi</taxon>
        <taxon>Actinopterygii</taxon>
        <taxon>Neopterygii</taxon>
        <taxon>Teleostei</taxon>
        <taxon>Neoteleostei</taxon>
        <taxon>Acanthomorphata</taxon>
        <taxon>Eupercaria</taxon>
        <taxon>Sciaenidae</taxon>
        <taxon>Collichthys</taxon>
    </lineage>
</organism>
<evidence type="ECO:0000256" key="1">
    <source>
        <dbReference type="ARBA" id="ARBA00023054"/>
    </source>
</evidence>
<accession>A0A4U5V2Y9</accession>
<evidence type="ECO:0000256" key="2">
    <source>
        <dbReference type="SAM" id="Coils"/>
    </source>
</evidence>
<feature type="region of interest" description="Disordered" evidence="3">
    <location>
        <begin position="894"/>
        <end position="947"/>
    </location>
</feature>
<dbReference type="AlphaFoldDB" id="A0A4U5V2Y9"/>
<feature type="compositionally biased region" description="Polar residues" evidence="3">
    <location>
        <begin position="76"/>
        <end position="88"/>
    </location>
</feature>
<proteinExistence type="predicted"/>
<feature type="compositionally biased region" description="Basic and acidic residues" evidence="3">
    <location>
        <begin position="440"/>
        <end position="679"/>
    </location>
</feature>
<dbReference type="InterPro" id="IPR051990">
    <property type="entry name" value="CCPG1/PBIP1"/>
</dbReference>
<dbReference type="STRING" id="240159.A0A4U5V2Y9"/>
<evidence type="ECO:0000313" key="5">
    <source>
        <dbReference type="Proteomes" id="UP000298787"/>
    </source>
</evidence>
<feature type="region of interest" description="Disordered" evidence="3">
    <location>
        <begin position="421"/>
        <end position="817"/>
    </location>
</feature>
<dbReference type="EMBL" id="CM014091">
    <property type="protein sequence ID" value="TKS82083.1"/>
    <property type="molecule type" value="Genomic_DNA"/>
</dbReference>
<dbReference type="PANTHER" id="PTHR28638:SF3">
    <property type="entry name" value="PRE-B-CELL LEUKEMIA TRANSCRIPTION FACTOR-INTERACTING PROTEIN 1 ISOFORM X1"/>
    <property type="match status" value="1"/>
</dbReference>
<feature type="compositionally biased region" description="Basic and acidic residues" evidence="3">
    <location>
        <begin position="168"/>
        <end position="178"/>
    </location>
</feature>
<evidence type="ECO:0000256" key="3">
    <source>
        <dbReference type="SAM" id="MobiDB-lite"/>
    </source>
</evidence>
<name>A0A4U5V2Y9_COLLU</name>
<gene>
    <name evidence="4" type="ORF">D9C73_016192</name>
</gene>
<dbReference type="Proteomes" id="UP000298787">
    <property type="component" value="Chromosome 14"/>
</dbReference>
<protein>
    <submittedName>
        <fullName evidence="4">Pre-B-cell leukemia transcription factor-interacting protein 1 Hematopoietic PBX-interacting protein</fullName>
    </submittedName>
</protein>
<sequence>MSGGSSANNSWTILTPEENVAATLRPLAEGTEHHGEILTSAEGSGENQAASGAESAEGLPVEAHLVSDDKTAELSGDTSTEQHTSEPTAVTDAPVAPTSLEVPGSDALSQSEGLPEGPAQTTSDPDSFSDSYTHITPTPDDPPATQLTTETLGGLEFTQEEETLTQEGTRHSLTHQDGEELDLSSRTCDVGKQADSPVDSEVGEERTEKTGEEGESEVRRRSLLAALERVGRTEEEEEIEEEFQLPQRDDGSGFSLNKCILGAVILLGLGTIFFSGVFMDLDEESEYGTRELNDAELPGKQEWLNPEIPPPAVDADNTELLNNLAKGNEQISVLQAQLQAQKEELKVAKGQAVEGAKERFQWEEVEMENSRLKKEMASLPVLQKENERMKRELESVPILQKELETLRSTLTELKLSSAANEAAQAAVKPPTSPSSGQPEDSTHSSIEKQPMKPWDDQREKKKDMKRDKKDMGENKEGKERERPEWKEGEKKQRKDGEKSEWKKGKHEQGKFDKEKDKEEKQKRQSSETKQWKEKDWKASRGDEGKPWKDREGKKEWVEKSERKELKEERGWKKAKHEKENEGKQWRDKEEKKDWKVGKEHGEKHKGREEWKGEMSWKKGKDGYKESDKEKWEKKDWKEKGEKKEWKKDSDWKSKNGKDHSKEGRGKGERKQWEESTSHGKDRKRKDERKEWKSENGKDDKEWKRKDERKKRKSENGKDEEWKRKDERKQSEKEEEQWKRGGQKEKKQNRDWNKDRSSAQTHEDEHEFTRNHGHKEEHLWGDRKTPHTHRRPSMEQPEYWVQQRDRLQHKPKPPQSCNSLESCAQAEGLLPVSLPEFEVILQTYLAKAEGMGVDASVREELKNLATQFFKGGLFVHDQMSFQDFAEDLEDVLEDMVEGGESEEEGSAREEEMEGFEEEVMKKFALPGAGEKEEKSKGERKKESGRGRG</sequence>
<feature type="compositionally biased region" description="Basic and acidic residues" evidence="3">
    <location>
        <begin position="203"/>
        <end position="220"/>
    </location>
</feature>
<evidence type="ECO:0000313" key="4">
    <source>
        <dbReference type="EMBL" id="TKS82083.1"/>
    </source>
</evidence>
<feature type="region of interest" description="Disordered" evidence="3">
    <location>
        <begin position="26"/>
        <end position="220"/>
    </location>
</feature>
<dbReference type="PANTHER" id="PTHR28638">
    <property type="entry name" value="CELL CYCLE PROGRESSION PROTEIN 1"/>
    <property type="match status" value="1"/>
</dbReference>
<feature type="compositionally biased region" description="Basic and acidic residues" evidence="3">
    <location>
        <begin position="713"/>
        <end position="784"/>
    </location>
</feature>
<feature type="compositionally biased region" description="Low complexity" evidence="3">
    <location>
        <begin position="145"/>
        <end position="157"/>
    </location>
</feature>
<keyword evidence="1 2" id="KW-0175">Coiled coil</keyword>
<feature type="compositionally biased region" description="Polar residues" evidence="3">
    <location>
        <begin position="41"/>
        <end position="50"/>
    </location>
</feature>
<feature type="coiled-coil region" evidence="2">
    <location>
        <begin position="317"/>
        <end position="392"/>
    </location>
</feature>
<feature type="compositionally biased region" description="Polar residues" evidence="3">
    <location>
        <begin position="119"/>
        <end position="136"/>
    </location>
</feature>